<dbReference type="AlphaFoldDB" id="A0A1Y1ZIV4"/>
<accession>A0A1Y1ZIV4</accession>
<feature type="compositionally biased region" description="Low complexity" evidence="1">
    <location>
        <begin position="217"/>
        <end position="234"/>
    </location>
</feature>
<gene>
    <name evidence="2" type="ORF">BCR34DRAFT_588839</name>
</gene>
<reference evidence="2 3" key="1">
    <citation type="submission" date="2016-07" db="EMBL/GenBank/DDBJ databases">
        <title>Pervasive Adenine N6-methylation of Active Genes in Fungi.</title>
        <authorList>
            <consortium name="DOE Joint Genome Institute"/>
            <person name="Mondo S.J."/>
            <person name="Dannebaum R.O."/>
            <person name="Kuo R.C."/>
            <person name="Labutti K."/>
            <person name="Haridas S."/>
            <person name="Kuo A."/>
            <person name="Salamov A."/>
            <person name="Ahrendt S.R."/>
            <person name="Lipzen A."/>
            <person name="Sullivan W."/>
            <person name="Andreopoulos W.B."/>
            <person name="Clum A."/>
            <person name="Lindquist E."/>
            <person name="Daum C."/>
            <person name="Ramamoorthy G.K."/>
            <person name="Gryganskyi A."/>
            <person name="Culley D."/>
            <person name="Magnuson J.K."/>
            <person name="James T.Y."/>
            <person name="O'Malley M.A."/>
            <person name="Stajich J.E."/>
            <person name="Spatafora J.W."/>
            <person name="Visel A."/>
            <person name="Grigoriev I.V."/>
        </authorList>
    </citation>
    <scope>NUCLEOTIDE SEQUENCE [LARGE SCALE GENOMIC DNA]</scope>
    <source>
        <strain evidence="2 3">CBS 115471</strain>
    </source>
</reference>
<evidence type="ECO:0000313" key="3">
    <source>
        <dbReference type="Proteomes" id="UP000193144"/>
    </source>
</evidence>
<evidence type="ECO:0000313" key="2">
    <source>
        <dbReference type="EMBL" id="ORY10124.1"/>
    </source>
</evidence>
<feature type="compositionally biased region" description="Polar residues" evidence="1">
    <location>
        <begin position="248"/>
        <end position="259"/>
    </location>
</feature>
<dbReference type="EMBL" id="MCFA01000077">
    <property type="protein sequence ID" value="ORY10124.1"/>
    <property type="molecule type" value="Genomic_DNA"/>
</dbReference>
<keyword evidence="3" id="KW-1185">Reference proteome</keyword>
<name>A0A1Y1ZIV4_9PLEO</name>
<protein>
    <submittedName>
        <fullName evidence="2">Uncharacterized protein</fullName>
    </submittedName>
</protein>
<feature type="region of interest" description="Disordered" evidence="1">
    <location>
        <begin position="215"/>
        <end position="259"/>
    </location>
</feature>
<evidence type="ECO:0000256" key="1">
    <source>
        <dbReference type="SAM" id="MobiDB-lite"/>
    </source>
</evidence>
<sequence length="500" mass="54233">MSDRGPPSRDSFTPDQRRLWGLDAHFPPNISAQNAAPDSSSLGGIKKRESSSSLRIFCSARLSPNTAPDIWDGTASEFAQSVASYGASGKKQYTSGVRSIISSDHRNLIDKLKSGARNVTGYRKGNDYVSVWKEKKLMAGTPSSIRGVKSDSDCGGDFEFIEPSTLRESPMDILARAASTASVKDSRSVNKQLSNIPRPSSVLLNDINCHAVTLDKPTPSVYSSSPSYYPTGSPEESESNSHRYRHVQTMSPAERSSSAQYNNVEVNSKHPNHAPPTAHPKVGEIQAAESHNVPNGVRVSPGLATIIERSSFEGFARSFGRRRATNGETSETASSLPASLSITAPKEIHSQEPVPSSLSDSMLINLSMTEPNMSFSISKAVTHRAASERFKAEISPRSQAHPADREFSAISVLIIVFRTAALIAIKFTLVHVGETMADELGQKISYGLLVGIGISVALAIRGDWYNNLWQLPQDIAFYIGKTVSVMVRAASDGYQVRFRQ</sequence>
<dbReference type="Proteomes" id="UP000193144">
    <property type="component" value="Unassembled WGS sequence"/>
</dbReference>
<organism evidence="2 3">
    <name type="scientific">Clohesyomyces aquaticus</name>
    <dbReference type="NCBI Taxonomy" id="1231657"/>
    <lineage>
        <taxon>Eukaryota</taxon>
        <taxon>Fungi</taxon>
        <taxon>Dikarya</taxon>
        <taxon>Ascomycota</taxon>
        <taxon>Pezizomycotina</taxon>
        <taxon>Dothideomycetes</taxon>
        <taxon>Pleosporomycetidae</taxon>
        <taxon>Pleosporales</taxon>
        <taxon>Lindgomycetaceae</taxon>
        <taxon>Clohesyomyces</taxon>
    </lineage>
</organism>
<comment type="caution">
    <text evidence="2">The sequence shown here is derived from an EMBL/GenBank/DDBJ whole genome shotgun (WGS) entry which is preliminary data.</text>
</comment>
<proteinExistence type="predicted"/>